<comment type="similarity">
    <text evidence="2">Belongs to the Toll-like receptor family.</text>
</comment>
<protein>
    <recommendedName>
        <fullName evidence="17">TIR domain-containing protein</fullName>
    </recommendedName>
</protein>
<dbReference type="SMART" id="SM00255">
    <property type="entry name" value="TIR"/>
    <property type="match status" value="1"/>
</dbReference>
<proteinExistence type="inferred from homology"/>
<dbReference type="GO" id="GO:0005886">
    <property type="term" value="C:plasma membrane"/>
    <property type="evidence" value="ECO:0007669"/>
    <property type="project" value="TreeGrafter"/>
</dbReference>
<feature type="region of interest" description="Disordered" evidence="16">
    <location>
        <begin position="1"/>
        <end position="52"/>
    </location>
</feature>
<accession>A0A8B9D8K7</accession>
<keyword evidence="4" id="KW-0433">Leucine-rich repeat</keyword>
<dbReference type="GO" id="GO:0038023">
    <property type="term" value="F:signaling receptor activity"/>
    <property type="evidence" value="ECO:0007669"/>
    <property type="project" value="TreeGrafter"/>
</dbReference>
<dbReference type="GO" id="GO:0045087">
    <property type="term" value="P:innate immune response"/>
    <property type="evidence" value="ECO:0007669"/>
    <property type="project" value="UniProtKB-KW"/>
</dbReference>
<dbReference type="Gene3D" id="3.80.10.10">
    <property type="entry name" value="Ribonuclease Inhibitor"/>
    <property type="match status" value="1"/>
</dbReference>
<dbReference type="SMART" id="SM00369">
    <property type="entry name" value="LRR_TYP"/>
    <property type="match status" value="7"/>
</dbReference>
<evidence type="ECO:0000256" key="5">
    <source>
        <dbReference type="ARBA" id="ARBA00022692"/>
    </source>
</evidence>
<evidence type="ECO:0000256" key="3">
    <source>
        <dbReference type="ARBA" id="ARBA00022588"/>
    </source>
</evidence>
<evidence type="ECO:0000256" key="8">
    <source>
        <dbReference type="ARBA" id="ARBA00022859"/>
    </source>
</evidence>
<dbReference type="InterPro" id="IPR001611">
    <property type="entry name" value="Leu-rich_rpt"/>
</dbReference>
<dbReference type="Gene3D" id="3.40.50.10140">
    <property type="entry name" value="Toll/interleukin-1 receptor homology (TIR) domain"/>
    <property type="match status" value="1"/>
</dbReference>
<dbReference type="InterPro" id="IPR035897">
    <property type="entry name" value="Toll_tir_struct_dom_sf"/>
</dbReference>
<dbReference type="AlphaFoldDB" id="A0A8B9D8K7"/>
<evidence type="ECO:0000256" key="9">
    <source>
        <dbReference type="ARBA" id="ARBA00022989"/>
    </source>
</evidence>
<reference evidence="18" key="2">
    <citation type="submission" date="2025-09" db="UniProtKB">
        <authorList>
            <consortium name="Ensembl"/>
        </authorList>
    </citation>
    <scope>IDENTIFICATION</scope>
</reference>
<feature type="compositionally biased region" description="Pro residues" evidence="16">
    <location>
        <begin position="28"/>
        <end position="39"/>
    </location>
</feature>
<feature type="compositionally biased region" description="Pro residues" evidence="16">
    <location>
        <begin position="1"/>
        <end position="10"/>
    </location>
</feature>
<reference evidence="18" key="1">
    <citation type="submission" date="2025-08" db="UniProtKB">
        <authorList>
            <consortium name="Ensembl"/>
        </authorList>
    </citation>
    <scope>IDENTIFICATION</scope>
</reference>
<dbReference type="Pfam" id="PF01582">
    <property type="entry name" value="TIR"/>
    <property type="match status" value="1"/>
</dbReference>
<evidence type="ECO:0000256" key="14">
    <source>
        <dbReference type="ARBA" id="ARBA00023198"/>
    </source>
</evidence>
<evidence type="ECO:0000313" key="18">
    <source>
        <dbReference type="Ensembl" id="ENSACDP00005003166.1"/>
    </source>
</evidence>
<feature type="region of interest" description="Disordered" evidence="16">
    <location>
        <begin position="860"/>
        <end position="889"/>
    </location>
</feature>
<dbReference type="InterPro" id="IPR000157">
    <property type="entry name" value="TIR_dom"/>
</dbReference>
<dbReference type="Proteomes" id="UP000694521">
    <property type="component" value="Unplaced"/>
</dbReference>
<dbReference type="SMART" id="SM00082">
    <property type="entry name" value="LRRCT"/>
    <property type="match status" value="1"/>
</dbReference>
<keyword evidence="10" id="KW-0520">NAD</keyword>
<keyword evidence="14" id="KW-0395">Inflammatory response</keyword>
<evidence type="ECO:0000256" key="15">
    <source>
        <dbReference type="ARBA" id="ARBA00066192"/>
    </source>
</evidence>
<keyword evidence="13" id="KW-0325">Glycoprotein</keyword>
<feature type="domain" description="TIR" evidence="17">
    <location>
        <begin position="713"/>
        <end position="856"/>
    </location>
</feature>
<dbReference type="GO" id="GO:0006954">
    <property type="term" value="P:inflammatory response"/>
    <property type="evidence" value="ECO:0007669"/>
    <property type="project" value="UniProtKB-KW"/>
</dbReference>
<keyword evidence="19" id="KW-1185">Reference proteome</keyword>
<name>A0A8B9D8K7_ANSCY</name>
<evidence type="ECO:0000256" key="2">
    <source>
        <dbReference type="ARBA" id="ARBA00009634"/>
    </source>
</evidence>
<dbReference type="PROSITE" id="PS50104">
    <property type="entry name" value="TIR"/>
    <property type="match status" value="1"/>
</dbReference>
<sequence length="906" mass="100876">MGPCPPPTAPQLPAERCQPRLPEQLSPTGPPRMPHPAPSLAPRGPAAAPPGPPRCRAVCGEAMRPSPASGTRGLWCVVLLALAGTAVLLPCRLADRNQTGLCKGLSLAQVPRGLPGGLRSLDLSYNKLQEITAGDFAGLTQLRRLDLGYNNISRIAPDAFLSNVLLEQLRLFNNSLARIPAPALRPLANLRWLDMSNNLYRSAALDGVFGTLRHLRVLSMGGPLLRDVARGDLAALKDTALQKFALKSASSLRRYEAGAFSWLNTTELWCDMALDESVAALPVMLRDLRGKPLDYLRFRNLFEFTYYQGTEDPFSGLAELRATKLVFYRGKFNENLLRLALLNVQRSRVRQLELVAIDFARSPQWNSSGVGAVAPRLDRLLLQDISNPDVLRFDWTFTWLSGVAALSIINVNFNYVPCDAWAEMRSVEFLNISRNRLEDAYIYNQRCHYHGVMPKLESLVLANNRLQSLATVASLTRTWPRLARLDASHNALGSLQETCQWGPTLRWLALHHNRVTAATFGCLPTTLEYLDLSHSQLDRLDMGYFARSPRLRELLLSGNKIKFIPSEWSCSSLEVLAIDGNSFGVITRGSFVNMPRLVSLTAGNNPYHCTCDLYGFLRETQRRGRPRLGDWPHNWTCYHPEALLDTPVASYAPRPLECDVPALVAVAVASTAVAVAACAALCWKLEAGWYVRATYRLLQAKYRASHASTARSCAYHAFISYSRADAEWVRRELLRRLESAEPPYRLCIHERDFMPGRWIIDNIVENIENSAKVIFVLSRSFIDSEWCNYELYFAHQRAVGLGYQDVILVVKEPIDARGLPRRFARLRKMLGSKTYLEWPREPGRQPFFWMQLRSLLGSPGGLGPSGGEEETDVDATSTTATSTTATSTAVTTTTSTVTIVTTTTST</sequence>
<keyword evidence="9" id="KW-1133">Transmembrane helix</keyword>
<dbReference type="GO" id="GO:0002224">
    <property type="term" value="P:toll-like receptor signaling pathway"/>
    <property type="evidence" value="ECO:0007669"/>
    <property type="project" value="TreeGrafter"/>
</dbReference>
<dbReference type="OrthoDB" id="1081807at2759"/>
<evidence type="ECO:0000256" key="16">
    <source>
        <dbReference type="SAM" id="MobiDB-lite"/>
    </source>
</evidence>
<dbReference type="Pfam" id="PF13855">
    <property type="entry name" value="LRR_8"/>
    <property type="match status" value="1"/>
</dbReference>
<dbReference type="FunFam" id="3.80.10.10:FF:000046">
    <property type="entry name" value="Toll-like receptor 2"/>
    <property type="match status" value="1"/>
</dbReference>
<dbReference type="InterPro" id="IPR000483">
    <property type="entry name" value="Cys-rich_flank_reg_C"/>
</dbReference>
<evidence type="ECO:0000256" key="13">
    <source>
        <dbReference type="ARBA" id="ARBA00023180"/>
    </source>
</evidence>
<keyword evidence="8" id="KW-0391">Immunity</keyword>
<evidence type="ECO:0000256" key="10">
    <source>
        <dbReference type="ARBA" id="ARBA00023027"/>
    </source>
</evidence>
<evidence type="ECO:0000256" key="1">
    <source>
        <dbReference type="ARBA" id="ARBA00004479"/>
    </source>
</evidence>
<evidence type="ECO:0000259" key="17">
    <source>
        <dbReference type="PROSITE" id="PS50104"/>
    </source>
</evidence>
<dbReference type="InterPro" id="IPR003591">
    <property type="entry name" value="Leu-rich_rpt_typical-subtyp"/>
</dbReference>
<dbReference type="PROSITE" id="PS51450">
    <property type="entry name" value="LRR"/>
    <property type="match status" value="4"/>
</dbReference>
<dbReference type="SUPFAM" id="SSF52200">
    <property type="entry name" value="Toll/Interleukin receptor TIR domain"/>
    <property type="match status" value="1"/>
</dbReference>
<keyword evidence="6" id="KW-0732">Signal</keyword>
<evidence type="ECO:0000256" key="11">
    <source>
        <dbReference type="ARBA" id="ARBA00023136"/>
    </source>
</evidence>
<organism evidence="18 19">
    <name type="scientific">Anser cygnoides</name>
    <name type="common">Swan goose</name>
    <dbReference type="NCBI Taxonomy" id="8845"/>
    <lineage>
        <taxon>Eukaryota</taxon>
        <taxon>Metazoa</taxon>
        <taxon>Chordata</taxon>
        <taxon>Craniata</taxon>
        <taxon>Vertebrata</taxon>
        <taxon>Euteleostomi</taxon>
        <taxon>Archelosauria</taxon>
        <taxon>Archosauria</taxon>
        <taxon>Dinosauria</taxon>
        <taxon>Saurischia</taxon>
        <taxon>Theropoda</taxon>
        <taxon>Coelurosauria</taxon>
        <taxon>Aves</taxon>
        <taxon>Neognathae</taxon>
        <taxon>Galloanserae</taxon>
        <taxon>Anseriformes</taxon>
        <taxon>Anatidae</taxon>
        <taxon>Anserinae</taxon>
        <taxon>Anser</taxon>
    </lineage>
</organism>
<evidence type="ECO:0000256" key="7">
    <source>
        <dbReference type="ARBA" id="ARBA00022737"/>
    </source>
</evidence>
<dbReference type="PANTHER" id="PTHR24365">
    <property type="entry name" value="TOLL-LIKE RECEPTOR"/>
    <property type="match status" value="1"/>
</dbReference>
<comment type="subcellular location">
    <subcellularLocation>
        <location evidence="1">Membrane</location>
        <topology evidence="1">Single-pass type I membrane protein</topology>
    </subcellularLocation>
</comment>
<evidence type="ECO:0000256" key="6">
    <source>
        <dbReference type="ARBA" id="ARBA00022729"/>
    </source>
</evidence>
<evidence type="ECO:0000256" key="4">
    <source>
        <dbReference type="ARBA" id="ARBA00022614"/>
    </source>
</evidence>
<keyword evidence="12" id="KW-0675">Receptor</keyword>
<keyword evidence="5" id="KW-0812">Transmembrane</keyword>
<keyword evidence="11" id="KW-0472">Membrane</keyword>
<feature type="compositionally biased region" description="Low complexity" evidence="16">
    <location>
        <begin position="874"/>
        <end position="889"/>
    </location>
</feature>
<dbReference type="InterPro" id="IPR032675">
    <property type="entry name" value="LRR_dom_sf"/>
</dbReference>
<dbReference type="SUPFAM" id="SSF52058">
    <property type="entry name" value="L domain-like"/>
    <property type="match status" value="1"/>
</dbReference>
<keyword evidence="7" id="KW-0677">Repeat</keyword>
<keyword evidence="3" id="KW-0399">Innate immunity</keyword>
<evidence type="ECO:0000313" key="19">
    <source>
        <dbReference type="Proteomes" id="UP000694521"/>
    </source>
</evidence>
<dbReference type="PANTHER" id="PTHR24365:SF26">
    <property type="entry name" value="TOLL-LIKE RECEPTOR 18"/>
    <property type="match status" value="1"/>
</dbReference>
<evidence type="ECO:0000256" key="12">
    <source>
        <dbReference type="ARBA" id="ARBA00023170"/>
    </source>
</evidence>
<dbReference type="Ensembl" id="ENSACDT00005003809.1">
    <property type="protein sequence ID" value="ENSACDP00005003166.1"/>
    <property type="gene ID" value="ENSACDG00005002255.1"/>
</dbReference>
<dbReference type="FunFam" id="3.40.50.10140:FF:000001">
    <property type="entry name" value="Toll-like receptor 2"/>
    <property type="match status" value="1"/>
</dbReference>
<comment type="subunit">
    <text evidence="15">Binds MYD88 (via TIR domain).</text>
</comment>